<dbReference type="PRINTS" id="PR00776">
    <property type="entry name" value="HEMOGLOBNASE"/>
</dbReference>
<dbReference type="PIRSF" id="PIRSF500139">
    <property type="entry name" value="AE"/>
    <property type="match status" value="1"/>
</dbReference>
<keyword evidence="12" id="KW-1185">Reference proteome</keyword>
<dbReference type="InterPro" id="IPR046427">
    <property type="entry name" value="Legumain_prodom_sf"/>
</dbReference>
<dbReference type="GO" id="GO:0006624">
    <property type="term" value="P:vacuolar protein processing"/>
    <property type="evidence" value="ECO:0007669"/>
    <property type="project" value="TreeGrafter"/>
</dbReference>
<reference evidence="11 12" key="1">
    <citation type="submission" date="2016-09" db="EMBL/GenBank/DDBJ databases">
        <title>The draft genome of Dichanthelium oligosanthes: A C3 panicoid grass species.</title>
        <authorList>
            <person name="Studer A.J."/>
            <person name="Schnable J.C."/>
            <person name="Brutnell T.P."/>
        </authorList>
    </citation>
    <scope>NUCLEOTIDE SEQUENCE [LARGE SCALE GENOMIC DNA]</scope>
    <source>
        <strain evidence="12">cv. Kellogg 1175</strain>
        <tissue evidence="11">Leaf</tissue>
    </source>
</reference>
<evidence type="ECO:0000256" key="6">
    <source>
        <dbReference type="ARBA" id="ARBA00023157"/>
    </source>
</evidence>
<evidence type="ECO:0000256" key="7">
    <source>
        <dbReference type="ARBA" id="ARBA00023180"/>
    </source>
</evidence>
<dbReference type="Proteomes" id="UP000095767">
    <property type="component" value="Unassembled WGS sequence"/>
</dbReference>
<evidence type="ECO:0000256" key="3">
    <source>
        <dbReference type="ARBA" id="ARBA00022729"/>
    </source>
</evidence>
<dbReference type="GO" id="GO:0004197">
    <property type="term" value="F:cysteine-type endopeptidase activity"/>
    <property type="evidence" value="ECO:0007669"/>
    <property type="project" value="TreeGrafter"/>
</dbReference>
<dbReference type="InterPro" id="IPR001096">
    <property type="entry name" value="Peptidase_C13"/>
</dbReference>
<feature type="region of interest" description="Disordered" evidence="8">
    <location>
        <begin position="148"/>
        <end position="288"/>
    </location>
</feature>
<dbReference type="FunFam" id="1.10.132.130:FF:000001">
    <property type="entry name" value="Vacuolar-processing enzyme beta-isozyme"/>
    <property type="match status" value="1"/>
</dbReference>
<dbReference type="PIRSF" id="PIRSF019663">
    <property type="entry name" value="Legumain"/>
    <property type="match status" value="1"/>
</dbReference>
<dbReference type="STRING" id="888268.A0A1E5VXY5"/>
<dbReference type="CDD" id="cd21115">
    <property type="entry name" value="legumain_C"/>
    <property type="match status" value="1"/>
</dbReference>
<feature type="domain" description="Legumain prodomain" evidence="10">
    <location>
        <begin position="926"/>
        <end position="1022"/>
    </location>
</feature>
<proteinExistence type="inferred from homology"/>
<dbReference type="Pfam" id="PF20985">
    <property type="entry name" value="Legum_prodom"/>
    <property type="match status" value="1"/>
</dbReference>
<dbReference type="Pfam" id="PF00855">
    <property type="entry name" value="PWWP"/>
    <property type="match status" value="1"/>
</dbReference>
<dbReference type="SUPFAM" id="SSF63748">
    <property type="entry name" value="Tudor/PWWP/MBT"/>
    <property type="match status" value="1"/>
</dbReference>
<dbReference type="Gene3D" id="3.40.50.1460">
    <property type="match status" value="1"/>
</dbReference>
<protein>
    <submittedName>
        <fullName evidence="11">Vacuolar-processing enzyme</fullName>
    </submittedName>
</protein>
<organism evidence="11 12">
    <name type="scientific">Dichanthelium oligosanthes</name>
    <dbReference type="NCBI Taxonomy" id="888268"/>
    <lineage>
        <taxon>Eukaryota</taxon>
        <taxon>Viridiplantae</taxon>
        <taxon>Streptophyta</taxon>
        <taxon>Embryophyta</taxon>
        <taxon>Tracheophyta</taxon>
        <taxon>Spermatophyta</taxon>
        <taxon>Magnoliopsida</taxon>
        <taxon>Liliopsida</taxon>
        <taxon>Poales</taxon>
        <taxon>Poaceae</taxon>
        <taxon>PACMAD clade</taxon>
        <taxon>Panicoideae</taxon>
        <taxon>Panicodae</taxon>
        <taxon>Paniceae</taxon>
        <taxon>Dichantheliinae</taxon>
        <taxon>Dichanthelium</taxon>
    </lineage>
</organism>
<dbReference type="InterPro" id="IPR000313">
    <property type="entry name" value="PWWP_dom"/>
</dbReference>
<comment type="caution">
    <text evidence="11">The sequence shown here is derived from an EMBL/GenBank/DDBJ whole genome shotgun (WGS) entry which is preliminary data.</text>
</comment>
<dbReference type="InterPro" id="IPR048501">
    <property type="entry name" value="Legum_prodom"/>
</dbReference>
<keyword evidence="7" id="KW-0325">Glycoprotein</keyword>
<dbReference type="OrthoDB" id="674240at2759"/>
<dbReference type="EMBL" id="LWDX02026481">
    <property type="protein sequence ID" value="OEL29979.1"/>
    <property type="molecule type" value="Genomic_DNA"/>
</dbReference>
<feature type="region of interest" description="Disordered" evidence="8">
    <location>
        <begin position="515"/>
        <end position="539"/>
    </location>
</feature>
<gene>
    <name evidence="11" type="ORF">BAE44_0009001</name>
</gene>
<evidence type="ECO:0000313" key="12">
    <source>
        <dbReference type="Proteomes" id="UP000095767"/>
    </source>
</evidence>
<feature type="region of interest" description="Disordered" evidence="8">
    <location>
        <begin position="1"/>
        <end position="20"/>
    </location>
</feature>
<dbReference type="InterPro" id="IPR043577">
    <property type="entry name" value="AE"/>
</dbReference>
<evidence type="ECO:0000256" key="1">
    <source>
        <dbReference type="ARBA" id="ARBA00009941"/>
    </source>
</evidence>
<comment type="similarity">
    <text evidence="1">Belongs to the peptidase C13 family.</text>
</comment>
<dbReference type="PANTHER" id="PTHR12000:SF19">
    <property type="entry name" value="VACUOLAR-PROCESSING ENZYME"/>
    <property type="match status" value="1"/>
</dbReference>
<dbReference type="Gene3D" id="2.30.30.140">
    <property type="match status" value="1"/>
</dbReference>
<keyword evidence="6" id="KW-1015">Disulfide bond</keyword>
<feature type="compositionally biased region" description="Basic and acidic residues" evidence="8">
    <location>
        <begin position="450"/>
        <end position="460"/>
    </location>
</feature>
<keyword evidence="5" id="KW-0788">Thiol protease</keyword>
<name>A0A1E5VXY5_9POAL</name>
<keyword evidence="3" id="KW-0732">Signal</keyword>
<dbReference type="Pfam" id="PF01650">
    <property type="entry name" value="Peptidase_C13"/>
    <property type="match status" value="1"/>
</dbReference>
<feature type="compositionally biased region" description="Basic residues" evidence="8">
    <location>
        <begin position="461"/>
        <end position="473"/>
    </location>
</feature>
<dbReference type="GO" id="GO:0051603">
    <property type="term" value="P:proteolysis involved in protein catabolic process"/>
    <property type="evidence" value="ECO:0007669"/>
    <property type="project" value="TreeGrafter"/>
</dbReference>
<feature type="region of interest" description="Disordered" evidence="8">
    <location>
        <begin position="445"/>
        <end position="473"/>
    </location>
</feature>
<evidence type="ECO:0000259" key="9">
    <source>
        <dbReference type="Pfam" id="PF00855"/>
    </source>
</evidence>
<evidence type="ECO:0000256" key="2">
    <source>
        <dbReference type="ARBA" id="ARBA00022670"/>
    </source>
</evidence>
<evidence type="ECO:0000259" key="10">
    <source>
        <dbReference type="Pfam" id="PF20985"/>
    </source>
</evidence>
<feature type="compositionally biased region" description="Polar residues" evidence="8">
    <location>
        <begin position="255"/>
        <end position="264"/>
    </location>
</feature>
<evidence type="ECO:0000256" key="5">
    <source>
        <dbReference type="ARBA" id="ARBA00022807"/>
    </source>
</evidence>
<keyword evidence="4" id="KW-0378">Hydrolase</keyword>
<feature type="compositionally biased region" description="Basic and acidic residues" evidence="8">
    <location>
        <begin position="212"/>
        <end position="227"/>
    </location>
</feature>
<dbReference type="FunFam" id="3.40.50.1460:FF:000005">
    <property type="entry name" value="Vacuolar-processing enzyme beta-isozyme"/>
    <property type="match status" value="1"/>
</dbReference>
<evidence type="ECO:0000313" key="11">
    <source>
        <dbReference type="EMBL" id="OEL29979.1"/>
    </source>
</evidence>
<accession>A0A1E5VXY5</accession>
<dbReference type="PANTHER" id="PTHR12000">
    <property type="entry name" value="HEMOGLOBINASE FAMILY MEMBER"/>
    <property type="match status" value="1"/>
</dbReference>
<sequence>MGGLPKEEEEDAAEPEGTPVVDVSAEGTLVWLRRPNGSWWPSIIISPQDVPGGCAAPPRCAATPIMLLGRRRDGPTFMCKRVKPFRCGELDFDERITNALALAATGNKTSWNYNKGRYARMEDAILQALDIEKERALEPTSKTYLYAHVDSSSPNPAHVDSCSPNPKTEMPNGQVKDAASRDPSTTMQSLPLPLPPPPPKRKRKTPYDSEDDAPKGCRRMRDLRDIGSKTVPPMDIPHAGTISVPKYDDLPSVGQVKTSVQSHGPTKRKLEAEHQDQPCGIPRKKDKSRTLSELCNGDMWNGSRSNGHKADEHFLGVPTCSSSSSGTSTLDSSLDTASFHRRAAFKTDQAKGTEISCMARLLGDDFHHGDDFVETPLARRSISEPGKPAMLFTFSGSKFSDDPLQKYQPCGSAKHPTWKHNKQANEFSKAMKCDRKNIKMRTVNSVDQEGNNRTRDSDKHEHHKARTVIKHRAPRDEVVILEKRMDKSSLNMPSGGDVKMHLAVIPADLDCVGAVEQQHSKSKRDPEESSETMSNRSNCDSGSVSSLVFEVPLQVLPPQKKALDLERCHAVKPIKTLNLNPTLYDVELSVLGSSNKGRRVPLVSLMSKWNRKPVVGYPVSVEADVCHAYQILRKGGLKDENIIVFMYDDIASSPDNPRPGVIINHPTGGDVYAGVPKDYTGKDVNVNNFLAVLLGNKSAVTGGSGKVVDSGPDDHIFVYYSDHGGPGVLGMPSDDYLYAKDLVHTLKQKHDAGTYKSLVFYLEACESGSIFEGLLPKDIRVYATTAANAEESSWGTYCPGDDPGPPPEFDTCLGDLYSVAWMEDSDVHNLRTESLKQQYELVKDRTSAHDTYSLGSHVMQYGDLGLTGQSLYEFIGTDPANDNATFGRDNSLRRFSGAVNQRDADLVYFWQKKSAEGTAEKVEARKRLLQVMSRRSHVDSSMELIGGLLFGSEDGSKVLNAVRPAGQPLADDWDCLKAMVRTYEQQCGPLAQYGMKHMRSFANICNAGVGEEAMAKVASQACAVAR</sequence>
<evidence type="ECO:0000256" key="8">
    <source>
        <dbReference type="SAM" id="MobiDB-lite"/>
    </source>
</evidence>
<feature type="domain" description="PWWP" evidence="9">
    <location>
        <begin position="27"/>
        <end position="92"/>
    </location>
</feature>
<keyword evidence="2" id="KW-0645">Protease</keyword>
<dbReference type="CDD" id="cd05162">
    <property type="entry name" value="PWWP"/>
    <property type="match status" value="1"/>
</dbReference>
<evidence type="ECO:0000256" key="4">
    <source>
        <dbReference type="ARBA" id="ARBA00022801"/>
    </source>
</evidence>
<dbReference type="AlphaFoldDB" id="A0A1E5VXY5"/>
<dbReference type="Gene3D" id="1.10.132.130">
    <property type="match status" value="1"/>
</dbReference>
<dbReference type="GO" id="GO:0005773">
    <property type="term" value="C:vacuole"/>
    <property type="evidence" value="ECO:0007669"/>
    <property type="project" value="GOC"/>
</dbReference>